<sequence length="111" mass="11701">MTVRFAAAACLLMLPLCSSAVASPLGVLTAPFASKVLIQQREQAAREKSAENNTTQARAEACQASLEQGARPERADDKPARCEISEGNVVADRNGGSENALPDADKKRSSD</sequence>
<gene>
    <name evidence="3" type="ORF">NX778_02340</name>
</gene>
<evidence type="ECO:0000256" key="1">
    <source>
        <dbReference type="SAM" id="MobiDB-lite"/>
    </source>
</evidence>
<dbReference type="EMBL" id="JANUGU010000001">
    <property type="protein sequence ID" value="MCS0656896.1"/>
    <property type="molecule type" value="Genomic_DNA"/>
</dbReference>
<feature type="signal peptide" evidence="2">
    <location>
        <begin position="1"/>
        <end position="22"/>
    </location>
</feature>
<accession>A0ABT2CSF2</accession>
<dbReference type="Proteomes" id="UP001204621">
    <property type="component" value="Unassembled WGS sequence"/>
</dbReference>
<proteinExistence type="predicted"/>
<comment type="caution">
    <text evidence="3">The sequence shown here is derived from an EMBL/GenBank/DDBJ whole genome shotgun (WGS) entry which is preliminary data.</text>
</comment>
<protein>
    <recommendedName>
        <fullName evidence="5">Secreted protein</fullName>
    </recommendedName>
</protein>
<reference evidence="3 4" key="1">
    <citation type="submission" date="2022-08" db="EMBL/GenBank/DDBJ databases">
        <title>Reclassification of Massilia species as members of the genera Telluria, Duganella, Pseudoduganella, Mokoshia gen. nov. and Zemynaea gen. nov. using orthogonal and non-orthogonal genome-based approaches.</title>
        <authorList>
            <person name="Bowman J.P."/>
        </authorList>
    </citation>
    <scope>NUCLEOTIDE SEQUENCE [LARGE SCALE GENOMIC DNA]</scope>
    <source>
        <strain evidence="3 4">JCM 31606</strain>
    </source>
</reference>
<name>A0ABT2CSF2_9BURK</name>
<feature type="chain" id="PRO_5047136196" description="Secreted protein" evidence="2">
    <location>
        <begin position="23"/>
        <end position="111"/>
    </location>
</feature>
<keyword evidence="2" id="KW-0732">Signal</keyword>
<evidence type="ECO:0008006" key="5">
    <source>
        <dbReference type="Google" id="ProtNLM"/>
    </source>
</evidence>
<feature type="region of interest" description="Disordered" evidence="1">
    <location>
        <begin position="42"/>
        <end position="111"/>
    </location>
</feature>
<keyword evidence="4" id="KW-1185">Reference proteome</keyword>
<evidence type="ECO:0000256" key="2">
    <source>
        <dbReference type="SAM" id="SignalP"/>
    </source>
</evidence>
<dbReference type="RefSeq" id="WP_258810066.1">
    <property type="nucleotide sequence ID" value="NZ_JANUGU010000001.1"/>
</dbReference>
<organism evidence="3 4">
    <name type="scientific">Massilia terrae</name>
    <dbReference type="NCBI Taxonomy" id="1811224"/>
    <lineage>
        <taxon>Bacteria</taxon>
        <taxon>Pseudomonadati</taxon>
        <taxon>Pseudomonadota</taxon>
        <taxon>Betaproteobacteria</taxon>
        <taxon>Burkholderiales</taxon>
        <taxon>Oxalobacteraceae</taxon>
        <taxon>Telluria group</taxon>
        <taxon>Massilia</taxon>
    </lineage>
</organism>
<feature type="compositionally biased region" description="Basic and acidic residues" evidence="1">
    <location>
        <begin position="70"/>
        <end position="84"/>
    </location>
</feature>
<evidence type="ECO:0000313" key="4">
    <source>
        <dbReference type="Proteomes" id="UP001204621"/>
    </source>
</evidence>
<evidence type="ECO:0000313" key="3">
    <source>
        <dbReference type="EMBL" id="MCS0656896.1"/>
    </source>
</evidence>